<organism evidence="1 2">
    <name type="scientific">Sphaerospermopsis reniformis</name>
    <dbReference type="NCBI Taxonomy" id="531300"/>
    <lineage>
        <taxon>Bacteria</taxon>
        <taxon>Bacillati</taxon>
        <taxon>Cyanobacteriota</taxon>
        <taxon>Cyanophyceae</taxon>
        <taxon>Nostocales</taxon>
        <taxon>Aphanizomenonaceae</taxon>
        <taxon>Sphaerospermopsis</taxon>
    </lineage>
</organism>
<comment type="caution">
    <text evidence="1">The sequence shown here is derived from an EMBL/GenBank/DDBJ whole genome shotgun (WGS) entry which is preliminary data.</text>
</comment>
<evidence type="ECO:0000313" key="2">
    <source>
        <dbReference type="Proteomes" id="UP000300142"/>
    </source>
</evidence>
<reference evidence="2" key="1">
    <citation type="submission" date="2019-02" db="EMBL/GenBank/DDBJ databases">
        <title>Draft genome sequence of Sphaerospermopsis reniformis NIES-1949.</title>
        <authorList>
            <person name="Yamaguchi H."/>
            <person name="Suzuki S."/>
            <person name="Kawachi M."/>
        </authorList>
    </citation>
    <scope>NUCLEOTIDE SEQUENCE [LARGE SCALE GENOMIC DNA]</scope>
    <source>
        <strain evidence="2">NIES-1949</strain>
    </source>
</reference>
<dbReference type="InterPro" id="IPR049886">
    <property type="entry name" value="CFI_box_CTERM_dom"/>
</dbReference>
<evidence type="ECO:0000313" key="1">
    <source>
        <dbReference type="EMBL" id="GCL39809.1"/>
    </source>
</evidence>
<keyword evidence="2" id="KW-1185">Reference proteome</keyword>
<dbReference type="AlphaFoldDB" id="A0A480A4Q0"/>
<sequence length="283" mass="32141">MNYDKSYEDITETFRRKGKKILKAACITQIFPEDGAFMQVLPVDEYKSVGAILEPNRDIPVHKTWSLIPVIQIHGHPSSKLADYATIKEYLEEIIVCCKSCFAAYRKTRTDDESGFFAVSCGSQDLWIGHNFMQIFNSMQNQWDVECIGIDSNPENCLINLTERRQIIIKLDNNTIEDNKPKITPKTNNVNTSSTSNLQSNTSGDCFVATATFGTPYAEEVSKYRNFRDNYLVKNALGRIFIKVYYSFLGPLLARAVRSNKTLKNLMSWLLSKLLLFLPEGGS</sequence>
<accession>A0A480A4Q0</accession>
<dbReference type="RefSeq" id="WP_137669288.1">
    <property type="nucleotide sequence ID" value="NZ_BJCE01000324.1"/>
</dbReference>
<dbReference type="NCBIfam" id="NF041770">
    <property type="entry name" value="CFI_box_CTERM"/>
    <property type="match status" value="1"/>
</dbReference>
<protein>
    <submittedName>
        <fullName evidence="1">Uncharacterized protein</fullName>
    </submittedName>
</protein>
<dbReference type="EMBL" id="BJCE01000324">
    <property type="protein sequence ID" value="GCL39809.1"/>
    <property type="molecule type" value="Genomic_DNA"/>
</dbReference>
<name>A0A480A4Q0_9CYAN</name>
<gene>
    <name evidence="1" type="ORF">SR1949_49390</name>
</gene>
<dbReference type="Proteomes" id="UP000300142">
    <property type="component" value="Unassembled WGS sequence"/>
</dbReference>
<proteinExistence type="predicted"/>